<dbReference type="EMBL" id="AF239924">
    <property type="protein sequence ID" value="AAG33970.1"/>
    <property type="molecule type" value="Genomic_DNA"/>
</dbReference>
<keyword evidence="1" id="KW-0489">Methyltransferase</keyword>
<reference evidence="1" key="1">
    <citation type="submission" date="2000-02" db="EMBL/GenBank/DDBJ databases">
        <title>Method for cloning and producing the TfiI restriction endonuclease in E. coli.</title>
        <authorList>
            <person name="Xu S.-Y."/>
            <person name="Hsieh P.-C."/>
        </authorList>
    </citation>
    <scope>NUCLEOTIDE SEQUENCE</scope>
</reference>
<protein>
    <submittedName>
        <fullName evidence="1">TfiI methylase</fullName>
    </submittedName>
</protein>
<proteinExistence type="predicted"/>
<keyword evidence="1" id="KW-0808">Transferase</keyword>
<evidence type="ECO:0000313" key="1">
    <source>
        <dbReference type="EMBL" id="AAG33970.1"/>
    </source>
</evidence>
<dbReference type="REBASE" id="1807">
    <property type="entry name" value="TfiI"/>
</dbReference>
<accession>Q9F8S1</accession>
<sequence>MSAKESAPEKFVLDSYIEHLKEHFQAALSETKSSVENNLRKNLENKRKQWPYSLLLGERELRYLTITSSLESKLGSSLEKAIRDFVKRHLAHWQVPEESGKKGSGRKKKPDLVIIDTEGERKTVYVFELKVGGNMDNTKIPGEISKLKNVANNVRQEITDCQNLEAYLAILVDDQTVVSRIKNSASSEGVKVIGGREFWGMLFSVKDNGMLDYVEEKVKDAYKRAAQEVKFSNLFEPNP</sequence>
<dbReference type="GO" id="GO:0032259">
    <property type="term" value="P:methylation"/>
    <property type="evidence" value="ECO:0007669"/>
    <property type="project" value="UniProtKB-KW"/>
</dbReference>
<name>Q9F8S1_THEFI</name>
<organism evidence="1">
    <name type="scientific">Thermus filiformis</name>
    <dbReference type="NCBI Taxonomy" id="276"/>
    <lineage>
        <taxon>Bacteria</taxon>
        <taxon>Thermotogati</taxon>
        <taxon>Deinococcota</taxon>
        <taxon>Deinococci</taxon>
        <taxon>Thermales</taxon>
        <taxon>Thermaceae</taxon>
        <taxon>Thermus</taxon>
    </lineage>
</organism>
<dbReference type="GO" id="GO:0008168">
    <property type="term" value="F:methyltransferase activity"/>
    <property type="evidence" value="ECO:0007669"/>
    <property type="project" value="UniProtKB-KW"/>
</dbReference>
<dbReference type="AlphaFoldDB" id="Q9F8S1"/>